<evidence type="ECO:0000313" key="2">
    <source>
        <dbReference type="Proteomes" id="UP000762676"/>
    </source>
</evidence>
<dbReference type="AlphaFoldDB" id="A0AAV4EGP6"/>
<reference evidence="1 2" key="1">
    <citation type="journal article" date="2021" name="Elife">
        <title>Chloroplast acquisition without the gene transfer in kleptoplastic sea slugs, Plakobranchus ocellatus.</title>
        <authorList>
            <person name="Maeda T."/>
            <person name="Takahashi S."/>
            <person name="Yoshida T."/>
            <person name="Shimamura S."/>
            <person name="Takaki Y."/>
            <person name="Nagai Y."/>
            <person name="Toyoda A."/>
            <person name="Suzuki Y."/>
            <person name="Arimoto A."/>
            <person name="Ishii H."/>
            <person name="Satoh N."/>
            <person name="Nishiyama T."/>
            <person name="Hasebe M."/>
            <person name="Maruyama T."/>
            <person name="Minagawa J."/>
            <person name="Obokata J."/>
            <person name="Shigenobu S."/>
        </authorList>
    </citation>
    <scope>NUCLEOTIDE SEQUENCE [LARGE SCALE GENOMIC DNA]</scope>
</reference>
<keyword evidence="2" id="KW-1185">Reference proteome</keyword>
<comment type="caution">
    <text evidence="1">The sequence shown here is derived from an EMBL/GenBank/DDBJ whole genome shotgun (WGS) entry which is preliminary data.</text>
</comment>
<name>A0AAV4EGP6_9GAST</name>
<dbReference type="EMBL" id="BMAT01000117">
    <property type="protein sequence ID" value="GFR59915.1"/>
    <property type="molecule type" value="Genomic_DNA"/>
</dbReference>
<organism evidence="1 2">
    <name type="scientific">Elysia marginata</name>
    <dbReference type="NCBI Taxonomy" id="1093978"/>
    <lineage>
        <taxon>Eukaryota</taxon>
        <taxon>Metazoa</taxon>
        <taxon>Spiralia</taxon>
        <taxon>Lophotrochozoa</taxon>
        <taxon>Mollusca</taxon>
        <taxon>Gastropoda</taxon>
        <taxon>Heterobranchia</taxon>
        <taxon>Euthyneura</taxon>
        <taxon>Panpulmonata</taxon>
        <taxon>Sacoglossa</taxon>
        <taxon>Placobranchoidea</taxon>
        <taxon>Plakobranchidae</taxon>
        <taxon>Elysia</taxon>
    </lineage>
</organism>
<protein>
    <submittedName>
        <fullName evidence="1">Transcription factor with AP2 domain(S) (AP2-G)</fullName>
    </submittedName>
</protein>
<gene>
    <name evidence="1" type="ORF">ElyMa_000066000</name>
</gene>
<proteinExistence type="predicted"/>
<evidence type="ECO:0000313" key="1">
    <source>
        <dbReference type="EMBL" id="GFR59915.1"/>
    </source>
</evidence>
<sequence length="198" mass="21984">MIFSRHFGRDIDGDISRHLGRDIDRVISRHLERDIVEDISRHLGRDIDGDIFRHLGKDIDGDISRHLGKDIDLDISGHLGKDFDGDISGHLGKDPQYHPAGAISSDDVMLKLLDVSFTAMSVLSLLVKKRRVRVYILIQSPTTSGARYRHVPTASRHHACGSFSMLPPRRQTLPAMSAGMRYCCLLVATPAVGQAIVL</sequence>
<accession>A0AAV4EGP6</accession>
<dbReference type="Proteomes" id="UP000762676">
    <property type="component" value="Unassembled WGS sequence"/>
</dbReference>